<keyword evidence="2" id="KW-0732">Signal</keyword>
<dbReference type="PANTHER" id="PTHR43855">
    <property type="entry name" value="THIOSULFATE SULFURTRANSFERASE"/>
    <property type="match status" value="1"/>
</dbReference>
<evidence type="ECO:0000259" key="3">
    <source>
        <dbReference type="PROSITE" id="PS50206"/>
    </source>
</evidence>
<dbReference type="CDD" id="cd01448">
    <property type="entry name" value="TST_Repeat_1"/>
    <property type="match status" value="1"/>
</dbReference>
<comment type="caution">
    <text evidence="4">The sequence shown here is derived from an EMBL/GenBank/DDBJ whole genome shotgun (WGS) entry which is preliminary data.</text>
</comment>
<dbReference type="Proteomes" id="UP001501706">
    <property type="component" value="Unassembled WGS sequence"/>
</dbReference>
<dbReference type="PANTHER" id="PTHR43855:SF1">
    <property type="entry name" value="THIOSULFATE SULFURTRANSFERASE"/>
    <property type="match status" value="1"/>
</dbReference>
<dbReference type="Gene3D" id="3.40.250.10">
    <property type="entry name" value="Rhodanese-like domain"/>
    <property type="match status" value="2"/>
</dbReference>
<evidence type="ECO:0000313" key="4">
    <source>
        <dbReference type="EMBL" id="GAA0505381.1"/>
    </source>
</evidence>
<dbReference type="InterPro" id="IPR036873">
    <property type="entry name" value="Rhodanese-like_dom_sf"/>
</dbReference>
<dbReference type="PROSITE" id="PS50206">
    <property type="entry name" value="RHODANESE_3"/>
    <property type="match status" value="2"/>
</dbReference>
<dbReference type="InterPro" id="IPR051126">
    <property type="entry name" value="Thiosulfate_sulfurtransferase"/>
</dbReference>
<sequence length="327" mass="34435">MPIPCAPRAIIMRILAILSAWLIAFAAQAGAQAAPSPILSPDELKAVLSSPSVTVIDIRPPADYLQGHIPGALSAPYGSWRGPANSPGTLPPLDKLTAQVRKLGLAPERHAVVVSSGADVTDFGAAARVYWTLKYLGLTQLSILNGGMQAWQQAQQPLSQDAPAQPAPSRYEPRLNTAIKATQADVLAGTTGGGTRLIDARPKNFFEGLVKAPTASVPGTIHGATNVPHSVWFAPGSTQIVSAAEARAIAAREFPDAGGDNIAFCNTGHWAATDWFALSELAGLPHVRMYPESLADWTNADQALPMDNVPGRASQISEKFKKLFGNS</sequence>
<accession>A0ABN1BUN0</accession>
<keyword evidence="1" id="KW-0677">Repeat</keyword>
<dbReference type="SUPFAM" id="SSF52821">
    <property type="entry name" value="Rhodanese/Cell cycle control phosphatase"/>
    <property type="match status" value="2"/>
</dbReference>
<evidence type="ECO:0000313" key="5">
    <source>
        <dbReference type="Proteomes" id="UP001501706"/>
    </source>
</evidence>
<reference evidence="4 5" key="1">
    <citation type="journal article" date="2019" name="Int. J. Syst. Evol. Microbiol.">
        <title>The Global Catalogue of Microorganisms (GCM) 10K type strain sequencing project: providing services to taxonomists for standard genome sequencing and annotation.</title>
        <authorList>
            <consortium name="The Broad Institute Genomics Platform"/>
            <consortium name="The Broad Institute Genome Sequencing Center for Infectious Disease"/>
            <person name="Wu L."/>
            <person name="Ma J."/>
        </authorList>
    </citation>
    <scope>NUCLEOTIDE SEQUENCE [LARGE SCALE GENOMIC DNA]</scope>
    <source>
        <strain evidence="4 5">JCM 14330</strain>
    </source>
</reference>
<gene>
    <name evidence="4" type="ORF">GCM10009097_23060</name>
</gene>
<keyword evidence="5" id="KW-1185">Reference proteome</keyword>
<dbReference type="Pfam" id="PF00581">
    <property type="entry name" value="Rhodanese"/>
    <property type="match status" value="2"/>
</dbReference>
<feature type="domain" description="Rhodanese" evidence="3">
    <location>
        <begin position="49"/>
        <end position="160"/>
    </location>
</feature>
<evidence type="ECO:0000256" key="2">
    <source>
        <dbReference type="SAM" id="SignalP"/>
    </source>
</evidence>
<name>A0ABN1BUN0_9BURK</name>
<organism evidence="4 5">
    <name type="scientific">Pigmentiphaga daeguensis</name>
    <dbReference type="NCBI Taxonomy" id="414049"/>
    <lineage>
        <taxon>Bacteria</taxon>
        <taxon>Pseudomonadati</taxon>
        <taxon>Pseudomonadota</taxon>
        <taxon>Betaproteobacteria</taxon>
        <taxon>Burkholderiales</taxon>
        <taxon>Alcaligenaceae</taxon>
        <taxon>Pigmentiphaga</taxon>
    </lineage>
</organism>
<feature type="signal peptide" evidence="2">
    <location>
        <begin position="1"/>
        <end position="33"/>
    </location>
</feature>
<feature type="domain" description="Rhodanese" evidence="3">
    <location>
        <begin position="191"/>
        <end position="302"/>
    </location>
</feature>
<dbReference type="SMART" id="SM00450">
    <property type="entry name" value="RHOD"/>
    <property type="match status" value="2"/>
</dbReference>
<proteinExistence type="predicted"/>
<protein>
    <submittedName>
        <fullName evidence="4">Rhodanese-like domain-containing protein</fullName>
    </submittedName>
</protein>
<feature type="chain" id="PRO_5045352515" evidence="2">
    <location>
        <begin position="34"/>
        <end position="327"/>
    </location>
</feature>
<dbReference type="InterPro" id="IPR001763">
    <property type="entry name" value="Rhodanese-like_dom"/>
</dbReference>
<dbReference type="EMBL" id="BAAAEN010000007">
    <property type="protein sequence ID" value="GAA0505381.1"/>
    <property type="molecule type" value="Genomic_DNA"/>
</dbReference>
<evidence type="ECO:0000256" key="1">
    <source>
        <dbReference type="ARBA" id="ARBA00022737"/>
    </source>
</evidence>